<evidence type="ECO:0000256" key="1">
    <source>
        <dbReference type="ARBA" id="ARBA00022490"/>
    </source>
</evidence>
<evidence type="ECO:0000259" key="6">
    <source>
        <dbReference type="SMART" id="SM00732"/>
    </source>
</evidence>
<keyword evidence="3 5" id="KW-0540">Nuclease</keyword>
<evidence type="ECO:0000256" key="3">
    <source>
        <dbReference type="ARBA" id="ARBA00022722"/>
    </source>
</evidence>
<proteinExistence type="inferred from homology"/>
<evidence type="ECO:0000313" key="7">
    <source>
        <dbReference type="EMBL" id="HEG92019.1"/>
    </source>
</evidence>
<reference evidence="7" key="1">
    <citation type="journal article" date="2020" name="mSystems">
        <title>Genome- and Community-Level Interaction Insights into Carbon Utilization and Element Cycling Functions of Hydrothermarchaeota in Hydrothermal Sediment.</title>
        <authorList>
            <person name="Zhou Z."/>
            <person name="Liu Y."/>
            <person name="Xu W."/>
            <person name="Pan J."/>
            <person name="Luo Z.H."/>
            <person name="Li M."/>
        </authorList>
    </citation>
    <scope>NUCLEOTIDE SEQUENCE [LARGE SCALE GENOMIC DNA]</scope>
    <source>
        <strain evidence="7">SpSt-210</strain>
    </source>
</reference>
<keyword evidence="2 5" id="KW-0690">Ribosome biogenesis</keyword>
<dbReference type="Pfam" id="PF03652">
    <property type="entry name" value="RuvX"/>
    <property type="match status" value="1"/>
</dbReference>
<protein>
    <recommendedName>
        <fullName evidence="5">Putative pre-16S rRNA nuclease</fullName>
        <ecNumber evidence="5">3.1.-.-</ecNumber>
    </recommendedName>
</protein>
<evidence type="ECO:0000256" key="2">
    <source>
        <dbReference type="ARBA" id="ARBA00022517"/>
    </source>
</evidence>
<evidence type="ECO:0000256" key="4">
    <source>
        <dbReference type="ARBA" id="ARBA00022801"/>
    </source>
</evidence>
<comment type="function">
    <text evidence="5">Could be a nuclease involved in processing of the 5'-end of pre-16S rRNA.</text>
</comment>
<keyword evidence="1 5" id="KW-0963">Cytoplasm</keyword>
<dbReference type="AlphaFoldDB" id="A0A831X1B8"/>
<dbReference type="NCBIfam" id="TIGR00250">
    <property type="entry name" value="RNAse_H_YqgF"/>
    <property type="match status" value="1"/>
</dbReference>
<dbReference type="GO" id="GO:0000967">
    <property type="term" value="P:rRNA 5'-end processing"/>
    <property type="evidence" value="ECO:0007669"/>
    <property type="project" value="UniProtKB-UniRule"/>
</dbReference>
<dbReference type="Gene3D" id="3.30.420.140">
    <property type="entry name" value="YqgF/RNase H-like domain"/>
    <property type="match status" value="1"/>
</dbReference>
<dbReference type="SUPFAM" id="SSF53098">
    <property type="entry name" value="Ribonuclease H-like"/>
    <property type="match status" value="1"/>
</dbReference>
<dbReference type="GO" id="GO:0016788">
    <property type="term" value="F:hydrolase activity, acting on ester bonds"/>
    <property type="evidence" value="ECO:0007669"/>
    <property type="project" value="UniProtKB-UniRule"/>
</dbReference>
<comment type="caution">
    <text evidence="7">The sequence shown here is derived from an EMBL/GenBank/DDBJ whole genome shotgun (WGS) entry which is preliminary data.</text>
</comment>
<dbReference type="InterPro" id="IPR005227">
    <property type="entry name" value="YqgF"/>
</dbReference>
<dbReference type="InterPro" id="IPR006641">
    <property type="entry name" value="YqgF/RNaseH-like_dom"/>
</dbReference>
<accession>A0A831X1B8</accession>
<dbReference type="PANTHER" id="PTHR33317">
    <property type="entry name" value="POLYNUCLEOTIDYL TRANSFERASE, RIBONUCLEASE H-LIKE SUPERFAMILY PROTEIN"/>
    <property type="match status" value="1"/>
</dbReference>
<gene>
    <name evidence="7" type="primary">ruvX</name>
    <name evidence="7" type="ORF">ENP34_11375</name>
</gene>
<dbReference type="PANTHER" id="PTHR33317:SF4">
    <property type="entry name" value="POLYNUCLEOTIDYL TRANSFERASE, RIBONUCLEASE H-LIKE SUPERFAMILY PROTEIN"/>
    <property type="match status" value="1"/>
</dbReference>
<feature type="domain" description="YqgF/RNase H-like" evidence="6">
    <location>
        <begin position="34"/>
        <end position="132"/>
    </location>
</feature>
<dbReference type="EMBL" id="DSIY01000263">
    <property type="protein sequence ID" value="HEG92019.1"/>
    <property type="molecule type" value="Genomic_DNA"/>
</dbReference>
<dbReference type="InterPro" id="IPR037027">
    <property type="entry name" value="YqgF/RNaseH-like_dom_sf"/>
</dbReference>
<dbReference type="GO" id="GO:0005829">
    <property type="term" value="C:cytosol"/>
    <property type="evidence" value="ECO:0007669"/>
    <property type="project" value="TreeGrafter"/>
</dbReference>
<organism evidence="7">
    <name type="scientific">Thermorudis peleae</name>
    <dbReference type="NCBI Taxonomy" id="1382356"/>
    <lineage>
        <taxon>Bacteria</taxon>
        <taxon>Pseudomonadati</taxon>
        <taxon>Thermomicrobiota</taxon>
        <taxon>Thermomicrobia</taxon>
        <taxon>Thermomicrobia incertae sedis</taxon>
        <taxon>Thermorudis</taxon>
    </lineage>
</organism>
<evidence type="ECO:0000256" key="5">
    <source>
        <dbReference type="HAMAP-Rule" id="MF_00651"/>
    </source>
</evidence>
<keyword evidence="4 5" id="KW-0378">Hydrolase</keyword>
<dbReference type="HAMAP" id="MF_00651">
    <property type="entry name" value="Nuclease_YqgF"/>
    <property type="match status" value="1"/>
</dbReference>
<dbReference type="InterPro" id="IPR012337">
    <property type="entry name" value="RNaseH-like_sf"/>
</dbReference>
<dbReference type="GO" id="GO:0004518">
    <property type="term" value="F:nuclease activity"/>
    <property type="evidence" value="ECO:0007669"/>
    <property type="project" value="UniProtKB-KW"/>
</dbReference>
<dbReference type="SMART" id="SM00732">
    <property type="entry name" value="YqgFc"/>
    <property type="match status" value="1"/>
</dbReference>
<dbReference type="EC" id="3.1.-.-" evidence="5"/>
<dbReference type="CDD" id="cd16964">
    <property type="entry name" value="YqgF"/>
    <property type="match status" value="1"/>
</dbReference>
<comment type="similarity">
    <text evidence="5">Belongs to the YqgF HJR family.</text>
</comment>
<sequence length="168" mass="18821">MRASRCSPTGCLGACRSSRHRFRWSSRVSKQPHRRYLGLDVGGRRIGVAVSDELGVIASPIESLDRTQRGLERLLALVEQYDPQAIVIGLPTGLSGQEGQQAAEVREFAEQLRPRLDRPIIFWDERLTTAIAERALIESGKRRARRKELVDAVAAAVMLQSFLDSQRK</sequence>
<name>A0A831X1B8_9BACT</name>
<comment type="subcellular location">
    <subcellularLocation>
        <location evidence="5">Cytoplasm</location>
    </subcellularLocation>
</comment>